<dbReference type="EMBL" id="UOEA01000050">
    <property type="protein sequence ID" value="VAV83769.1"/>
    <property type="molecule type" value="Genomic_DNA"/>
</dbReference>
<evidence type="ECO:0000256" key="8">
    <source>
        <dbReference type="ARBA" id="ARBA00022777"/>
    </source>
</evidence>
<proteinExistence type="inferred from homology"/>
<dbReference type="PANTHER" id="PTHR13697:SF52">
    <property type="entry name" value="ATP-DEPENDENT 6-PHOSPHOFRUCTOKINASE 3"/>
    <property type="match status" value="1"/>
</dbReference>
<dbReference type="GO" id="GO:0070095">
    <property type="term" value="F:fructose-6-phosphate binding"/>
    <property type="evidence" value="ECO:0007669"/>
    <property type="project" value="TreeGrafter"/>
</dbReference>
<dbReference type="SUPFAM" id="SSF53784">
    <property type="entry name" value="Phosphofructokinase"/>
    <property type="match status" value="1"/>
</dbReference>
<name>A0A3B0QUN1_9ZZZZ</name>
<evidence type="ECO:0000256" key="5">
    <source>
        <dbReference type="ARBA" id="ARBA00022490"/>
    </source>
</evidence>
<dbReference type="InterPro" id="IPR015912">
    <property type="entry name" value="Phosphofructokinase_CS"/>
</dbReference>
<evidence type="ECO:0000256" key="10">
    <source>
        <dbReference type="ARBA" id="ARBA00023152"/>
    </source>
</evidence>
<dbReference type="NCBIfam" id="TIGR02483">
    <property type="entry name" value="PFK_mixed"/>
    <property type="match status" value="1"/>
</dbReference>
<evidence type="ECO:0000256" key="1">
    <source>
        <dbReference type="ARBA" id="ARBA00001946"/>
    </source>
</evidence>
<evidence type="ECO:0000313" key="12">
    <source>
        <dbReference type="EMBL" id="VAV83769.1"/>
    </source>
</evidence>
<feature type="domain" description="Phosphofructokinase" evidence="11">
    <location>
        <begin position="2"/>
        <end position="298"/>
    </location>
</feature>
<keyword evidence="6 12" id="KW-0808">Transferase</keyword>
<evidence type="ECO:0000256" key="4">
    <source>
        <dbReference type="ARBA" id="ARBA00012055"/>
    </source>
</evidence>
<dbReference type="PANTHER" id="PTHR13697">
    <property type="entry name" value="PHOSPHOFRUCTOKINASE"/>
    <property type="match status" value="1"/>
</dbReference>
<gene>
    <name evidence="12" type="ORF">MNBD_DELTA01-541</name>
</gene>
<dbReference type="InterPro" id="IPR012003">
    <property type="entry name" value="ATP_PFK_prok-type"/>
</dbReference>
<protein>
    <recommendedName>
        <fullName evidence="4">6-phosphofructokinase</fullName>
        <ecNumber evidence="4">2.7.1.11</ecNumber>
    </recommendedName>
</protein>
<dbReference type="GO" id="GO:0006002">
    <property type="term" value="P:fructose 6-phosphate metabolic process"/>
    <property type="evidence" value="ECO:0007669"/>
    <property type="project" value="InterPro"/>
</dbReference>
<organism evidence="12">
    <name type="scientific">hydrothermal vent metagenome</name>
    <dbReference type="NCBI Taxonomy" id="652676"/>
    <lineage>
        <taxon>unclassified sequences</taxon>
        <taxon>metagenomes</taxon>
        <taxon>ecological metagenomes</taxon>
    </lineage>
</organism>
<evidence type="ECO:0000259" key="11">
    <source>
        <dbReference type="Pfam" id="PF00365"/>
    </source>
</evidence>
<keyword evidence="5" id="KW-0963">Cytoplasm</keyword>
<comment type="subcellular location">
    <subcellularLocation>
        <location evidence="2">Cytoplasm</location>
    </subcellularLocation>
</comment>
<dbReference type="GO" id="GO:0042802">
    <property type="term" value="F:identical protein binding"/>
    <property type="evidence" value="ECO:0007669"/>
    <property type="project" value="TreeGrafter"/>
</dbReference>
<sequence length="342" mass="36571">MKVGILTGGGDCPGLNAVIRAVVIKGHKMGFEFVGIRDGWAGLVQLDYEPFTADSIRGLLPRGGTILGTSRTNPFKHEGDVEKVKANIEKLGLDCIVAIGGDDTLGVAAKLYELGVNTIGIPKTIDNDLSCTDFTFGFDTAVSIVTEALDRLHSTTESHHRVMVVEVMGRHAGWIATYGGLAGGADMILIPEEPFLIDDVCKVAINRKKRGRNFSIIVTAEGAYPQQAGDIITKNAEVDAFGHAKLGGVGEFIAKEVEKRTGIETRHVVLGHLQRGGSPTAHDRILATRYGIRAAELIGEKTFGRMVGIHGNTIVDVSLKDATGATKTVDMDIYRIASTFFG</sequence>
<keyword evidence="10" id="KW-0324">Glycolysis</keyword>
<reference evidence="12" key="1">
    <citation type="submission" date="2018-06" db="EMBL/GenBank/DDBJ databases">
        <authorList>
            <person name="Zhirakovskaya E."/>
        </authorList>
    </citation>
    <scope>NUCLEOTIDE SEQUENCE</scope>
</reference>
<keyword evidence="9" id="KW-0460">Magnesium</keyword>
<dbReference type="Gene3D" id="3.40.50.450">
    <property type="match status" value="1"/>
</dbReference>
<dbReference type="PIRSF" id="PIRSF000532">
    <property type="entry name" value="ATP_PFK_prok"/>
    <property type="match status" value="1"/>
</dbReference>
<dbReference type="GO" id="GO:0046872">
    <property type="term" value="F:metal ion binding"/>
    <property type="evidence" value="ECO:0007669"/>
    <property type="project" value="UniProtKB-KW"/>
</dbReference>
<dbReference type="UniPathway" id="UPA00109">
    <property type="reaction ID" value="UER00182"/>
</dbReference>
<dbReference type="NCBIfam" id="NF002872">
    <property type="entry name" value="PRK03202.1"/>
    <property type="match status" value="1"/>
</dbReference>
<dbReference type="InterPro" id="IPR022953">
    <property type="entry name" value="ATP_PFK"/>
</dbReference>
<dbReference type="HAMAP" id="MF_01976">
    <property type="entry name" value="Phosphofructokinase_III"/>
    <property type="match status" value="1"/>
</dbReference>
<dbReference type="GO" id="GO:0048029">
    <property type="term" value="F:monosaccharide binding"/>
    <property type="evidence" value="ECO:0007669"/>
    <property type="project" value="TreeGrafter"/>
</dbReference>
<dbReference type="GO" id="GO:0005524">
    <property type="term" value="F:ATP binding"/>
    <property type="evidence" value="ECO:0007669"/>
    <property type="project" value="InterPro"/>
</dbReference>
<evidence type="ECO:0000256" key="2">
    <source>
        <dbReference type="ARBA" id="ARBA00004496"/>
    </source>
</evidence>
<accession>A0A3B0QUN1</accession>
<keyword evidence="7" id="KW-0479">Metal-binding</keyword>
<dbReference type="InterPro" id="IPR012829">
    <property type="entry name" value="Phosphofructokinase_III"/>
</dbReference>
<dbReference type="GO" id="GO:0030388">
    <property type="term" value="P:fructose 1,6-bisphosphate metabolic process"/>
    <property type="evidence" value="ECO:0007669"/>
    <property type="project" value="TreeGrafter"/>
</dbReference>
<dbReference type="InterPro" id="IPR000023">
    <property type="entry name" value="Phosphofructokinase_dom"/>
</dbReference>
<dbReference type="GO" id="GO:0016208">
    <property type="term" value="F:AMP binding"/>
    <property type="evidence" value="ECO:0007669"/>
    <property type="project" value="TreeGrafter"/>
</dbReference>
<dbReference type="GO" id="GO:0003872">
    <property type="term" value="F:6-phosphofructokinase activity"/>
    <property type="evidence" value="ECO:0007669"/>
    <property type="project" value="UniProtKB-EC"/>
</dbReference>
<dbReference type="PRINTS" id="PR00476">
    <property type="entry name" value="PHFRCTKINASE"/>
</dbReference>
<evidence type="ECO:0000256" key="7">
    <source>
        <dbReference type="ARBA" id="ARBA00022723"/>
    </source>
</evidence>
<dbReference type="Gene3D" id="3.40.50.460">
    <property type="entry name" value="Phosphofructokinase domain"/>
    <property type="match status" value="1"/>
</dbReference>
<dbReference type="GO" id="GO:0061621">
    <property type="term" value="P:canonical glycolysis"/>
    <property type="evidence" value="ECO:0007669"/>
    <property type="project" value="TreeGrafter"/>
</dbReference>
<dbReference type="FunFam" id="3.40.50.460:FF:000002">
    <property type="entry name" value="ATP-dependent 6-phosphofructokinase"/>
    <property type="match status" value="1"/>
</dbReference>
<dbReference type="Pfam" id="PF00365">
    <property type="entry name" value="PFK"/>
    <property type="match status" value="1"/>
</dbReference>
<evidence type="ECO:0000256" key="6">
    <source>
        <dbReference type="ARBA" id="ARBA00022679"/>
    </source>
</evidence>
<comment type="cofactor">
    <cofactor evidence="1">
        <name>Mg(2+)</name>
        <dbReference type="ChEBI" id="CHEBI:18420"/>
    </cofactor>
</comment>
<keyword evidence="8 12" id="KW-0418">Kinase</keyword>
<evidence type="ECO:0000256" key="9">
    <source>
        <dbReference type="ARBA" id="ARBA00022842"/>
    </source>
</evidence>
<dbReference type="PROSITE" id="PS00433">
    <property type="entry name" value="PHOSPHOFRUCTOKINASE"/>
    <property type="match status" value="1"/>
</dbReference>
<dbReference type="AlphaFoldDB" id="A0A3B0QUN1"/>
<dbReference type="EC" id="2.7.1.11" evidence="4"/>
<comment type="pathway">
    <text evidence="3">Carbohydrate degradation; glycolysis; D-glyceraldehyde 3-phosphate and glycerone phosphate from D-glucose: step 3/4.</text>
</comment>
<evidence type="ECO:0000256" key="3">
    <source>
        <dbReference type="ARBA" id="ARBA00004679"/>
    </source>
</evidence>
<dbReference type="InterPro" id="IPR035966">
    <property type="entry name" value="PKF_sf"/>
</dbReference>
<dbReference type="GO" id="GO:0047334">
    <property type="term" value="F:diphosphate-fructose-6-phosphate 1-phosphotransferase activity"/>
    <property type="evidence" value="ECO:0007669"/>
    <property type="project" value="InterPro"/>
</dbReference>
<dbReference type="GO" id="GO:0005945">
    <property type="term" value="C:6-phosphofructokinase complex"/>
    <property type="evidence" value="ECO:0007669"/>
    <property type="project" value="TreeGrafter"/>
</dbReference>